<evidence type="ECO:0000259" key="9">
    <source>
        <dbReference type="PROSITE" id="PS51709"/>
    </source>
</evidence>
<feature type="binding site" evidence="7">
    <location>
        <begin position="267"/>
        <end position="270"/>
    </location>
    <ligand>
        <name>GTP</name>
        <dbReference type="ChEBI" id="CHEBI:37565"/>
    </ligand>
</feature>
<comment type="similarity">
    <text evidence="1 7 8">Belongs to the TRAFAC class TrmE-Era-EngA-EngB-Septin-like GTPase superfamily. TrmE GTPase family.</text>
</comment>
<dbReference type="InterPro" id="IPR006073">
    <property type="entry name" value="GTP-bd"/>
</dbReference>
<dbReference type="AlphaFoldDB" id="A4U0W9"/>
<dbReference type="SUPFAM" id="SSF116878">
    <property type="entry name" value="TrmE connector domain"/>
    <property type="match status" value="1"/>
</dbReference>
<dbReference type="Gene3D" id="1.20.120.430">
    <property type="entry name" value="tRNA modification GTPase MnmE domain 2"/>
    <property type="match status" value="1"/>
</dbReference>
<feature type="domain" description="TrmE-type G" evidence="9">
    <location>
        <begin position="213"/>
        <end position="361"/>
    </location>
</feature>
<dbReference type="InterPro" id="IPR004520">
    <property type="entry name" value="GTPase_MnmE"/>
</dbReference>
<feature type="binding site" evidence="7">
    <location>
        <position position="117"/>
    </location>
    <ligand>
        <name>(6S)-5-formyl-5,6,7,8-tetrahydrofolate</name>
        <dbReference type="ChEBI" id="CHEBI:57457"/>
    </ligand>
</feature>
<evidence type="ECO:0000256" key="5">
    <source>
        <dbReference type="ARBA" id="ARBA00022958"/>
    </source>
</evidence>
<keyword evidence="7" id="KW-0479">Metal-binding</keyword>
<keyword evidence="5 7" id="KW-0630">Potassium</keyword>
<keyword evidence="7" id="KW-0963">Cytoplasm</keyword>
<dbReference type="HAMAP" id="MF_00379">
    <property type="entry name" value="GTPase_MnmE"/>
    <property type="match status" value="1"/>
</dbReference>
<dbReference type="InterPro" id="IPR027266">
    <property type="entry name" value="TrmE/GcvT-like"/>
</dbReference>
<evidence type="ECO:0000256" key="4">
    <source>
        <dbReference type="ARBA" id="ARBA00022801"/>
    </source>
</evidence>
<feature type="binding site" evidence="7">
    <location>
        <begin position="242"/>
        <end position="248"/>
    </location>
    <ligand>
        <name>GTP</name>
        <dbReference type="ChEBI" id="CHEBI:37565"/>
    </ligand>
</feature>
<dbReference type="InterPro" id="IPR005225">
    <property type="entry name" value="Small_GTP-bd"/>
</dbReference>
<dbReference type="GO" id="GO:0005737">
    <property type="term" value="C:cytoplasm"/>
    <property type="evidence" value="ECO:0007669"/>
    <property type="project" value="UniProtKB-SubCell"/>
</dbReference>
<feature type="binding site" evidence="7">
    <location>
        <begin position="325"/>
        <end position="328"/>
    </location>
    <ligand>
        <name>GTP</name>
        <dbReference type="ChEBI" id="CHEBI:37565"/>
    </ligand>
</feature>
<comment type="subcellular location">
    <subcellularLocation>
        <location evidence="7">Cytoplasm</location>
    </subcellularLocation>
</comment>
<dbReference type="CDD" id="cd04164">
    <property type="entry name" value="trmE"/>
    <property type="match status" value="1"/>
</dbReference>
<comment type="function">
    <text evidence="7">Exhibits a very high intrinsic GTPase hydrolysis rate. Involved in the addition of a carboxymethylaminomethyl (cmnm) group at the wobble position (U34) of certain tRNAs, forming tRNA-cmnm(5)s(2)U34.</text>
</comment>
<dbReference type="GO" id="GO:0002098">
    <property type="term" value="P:tRNA wobble uridine modification"/>
    <property type="evidence" value="ECO:0007669"/>
    <property type="project" value="TreeGrafter"/>
</dbReference>
<comment type="caution">
    <text evidence="7">Lacks conserved residue(s) required for the propagation of feature annotation.</text>
</comment>
<feature type="binding site" evidence="7">
    <location>
        <position position="22"/>
    </location>
    <ligand>
        <name>(6S)-5-formyl-5,6,7,8-tetrahydrofolate</name>
        <dbReference type="ChEBI" id="CHEBI:57457"/>
    </ligand>
</feature>
<dbReference type="InterPro" id="IPR025867">
    <property type="entry name" value="MnmE_helical"/>
</dbReference>
<protein>
    <recommendedName>
        <fullName evidence="7">tRNA modification GTPase MnmE</fullName>
        <ecNumber evidence="7">3.6.-.-</ecNumber>
    </recommendedName>
</protein>
<dbReference type="SUPFAM" id="SSF52540">
    <property type="entry name" value="P-loop containing nucleoside triphosphate hydrolases"/>
    <property type="match status" value="1"/>
</dbReference>
<dbReference type="Gene3D" id="3.30.1360.120">
    <property type="entry name" value="Probable tRNA modification gtpase trme, domain 1"/>
    <property type="match status" value="1"/>
</dbReference>
<evidence type="ECO:0000256" key="2">
    <source>
        <dbReference type="ARBA" id="ARBA00022694"/>
    </source>
</evidence>
<dbReference type="GO" id="GO:0003924">
    <property type="term" value="F:GTPase activity"/>
    <property type="evidence" value="ECO:0007669"/>
    <property type="project" value="UniProtKB-UniRule"/>
</dbReference>
<dbReference type="NCBIfam" id="TIGR00450">
    <property type="entry name" value="mnmE_trmE_thdF"/>
    <property type="match status" value="1"/>
</dbReference>
<feature type="binding site" evidence="7">
    <location>
        <begin position="223"/>
        <end position="228"/>
    </location>
    <ligand>
        <name>GTP</name>
        <dbReference type="ChEBI" id="CHEBI:37565"/>
    </ligand>
</feature>
<dbReference type="PANTHER" id="PTHR42714:SF2">
    <property type="entry name" value="TRNA MODIFICATION GTPASE GTPBP3, MITOCHONDRIAL"/>
    <property type="match status" value="1"/>
</dbReference>
<feature type="binding site" evidence="7">
    <location>
        <begin position="342"/>
        <end position="344"/>
    </location>
    <ligand>
        <name>GTP</name>
        <dbReference type="ChEBI" id="CHEBI:37565"/>
    </ligand>
</feature>
<dbReference type="InterPro" id="IPR027368">
    <property type="entry name" value="MnmE_dom2"/>
</dbReference>
<dbReference type="CDD" id="cd14858">
    <property type="entry name" value="TrmE_N"/>
    <property type="match status" value="1"/>
</dbReference>
<dbReference type="InterPro" id="IPR018948">
    <property type="entry name" value="GTP-bd_TrmE_N"/>
</dbReference>
<dbReference type="PROSITE" id="PS51709">
    <property type="entry name" value="G_TRME"/>
    <property type="match status" value="1"/>
</dbReference>
<dbReference type="NCBIfam" id="NF003661">
    <property type="entry name" value="PRK05291.1-3"/>
    <property type="match status" value="1"/>
</dbReference>
<dbReference type="NCBIfam" id="TIGR00231">
    <property type="entry name" value="small_GTP"/>
    <property type="match status" value="1"/>
</dbReference>
<dbReference type="Pfam" id="PF01926">
    <property type="entry name" value="MMR_HSR1"/>
    <property type="match status" value="1"/>
</dbReference>
<dbReference type="EC" id="3.6.-.-" evidence="7"/>
<dbReference type="GO" id="GO:0046872">
    <property type="term" value="F:metal ion binding"/>
    <property type="evidence" value="ECO:0007669"/>
    <property type="project" value="UniProtKB-KW"/>
</dbReference>
<feature type="binding site" evidence="7">
    <location>
        <position position="78"/>
    </location>
    <ligand>
        <name>(6S)-5-formyl-5,6,7,8-tetrahydrofolate</name>
        <dbReference type="ChEBI" id="CHEBI:57457"/>
    </ligand>
</feature>
<evidence type="ECO:0000256" key="6">
    <source>
        <dbReference type="ARBA" id="ARBA00023134"/>
    </source>
</evidence>
<evidence type="ECO:0000256" key="1">
    <source>
        <dbReference type="ARBA" id="ARBA00011043"/>
    </source>
</evidence>
<dbReference type="InterPro" id="IPR027417">
    <property type="entry name" value="P-loop_NTPase"/>
</dbReference>
<accession>A4U0W9</accession>
<dbReference type="Gene3D" id="3.40.50.300">
    <property type="entry name" value="P-loop containing nucleotide triphosphate hydrolases"/>
    <property type="match status" value="1"/>
</dbReference>
<evidence type="ECO:0000256" key="8">
    <source>
        <dbReference type="RuleBase" id="RU003313"/>
    </source>
</evidence>
<feature type="binding site" evidence="7">
    <location>
        <position position="435"/>
    </location>
    <ligand>
        <name>(6S)-5-formyl-5,6,7,8-tetrahydrofolate</name>
        <dbReference type="ChEBI" id="CHEBI:57457"/>
    </ligand>
</feature>
<proteinExistence type="inferred from homology"/>
<dbReference type="Pfam" id="PF10396">
    <property type="entry name" value="TrmE_N"/>
    <property type="match status" value="1"/>
</dbReference>
<keyword evidence="4 7" id="KW-0378">Hydrolase</keyword>
<feature type="binding site" evidence="7">
    <location>
        <position position="248"/>
    </location>
    <ligand>
        <name>Mg(2+)</name>
        <dbReference type="ChEBI" id="CHEBI:18420"/>
    </ligand>
</feature>
<name>A4U0W9_9PROT</name>
<dbReference type="FunFam" id="3.30.1360.120:FF:000007">
    <property type="entry name" value="tRNA modification GTPase GTPBP3, mitochondrial"/>
    <property type="match status" value="1"/>
</dbReference>
<dbReference type="PRINTS" id="PR00326">
    <property type="entry name" value="GTP1OBG"/>
</dbReference>
<keyword evidence="6 7" id="KW-0342">GTP-binding</keyword>
<keyword evidence="3 7" id="KW-0547">Nucleotide-binding</keyword>
<keyword evidence="2 7" id="KW-0819">tRNA processing</keyword>
<dbReference type="GO" id="GO:0030488">
    <property type="term" value="P:tRNA methylation"/>
    <property type="evidence" value="ECO:0007669"/>
    <property type="project" value="TreeGrafter"/>
</dbReference>
<comment type="cofactor">
    <cofactor evidence="7">
        <name>K(+)</name>
        <dbReference type="ChEBI" id="CHEBI:29103"/>
    </cofactor>
    <text evidence="7">Binds 1 potassium ion per subunit.</text>
</comment>
<organism evidence="10">
    <name type="scientific">Magnetospirillum gryphiswaldense</name>
    <dbReference type="NCBI Taxonomy" id="55518"/>
    <lineage>
        <taxon>Bacteria</taxon>
        <taxon>Pseudomonadati</taxon>
        <taxon>Pseudomonadota</taxon>
        <taxon>Alphaproteobacteria</taxon>
        <taxon>Rhodospirillales</taxon>
        <taxon>Rhodospirillaceae</taxon>
        <taxon>Magnetospirillum</taxon>
    </lineage>
</organism>
<reference evidence="10" key="1">
    <citation type="journal article" date="2007" name="J. Bacteriol.">
        <title>Comparative genome analysis of four magnetotactic bacteria reveals a complex set of group-specific genes implicated in magnetosome biomineralization and function.</title>
        <authorList>
            <person name="Richter M."/>
            <person name="Kube M."/>
            <person name="Bazylinski D.A."/>
            <person name="Lombardot T."/>
            <person name="Gloeckner F.O."/>
            <person name="Reinhardt R."/>
            <person name="Schueler D."/>
        </authorList>
    </citation>
    <scope>NUCLEOTIDE SEQUENCE</scope>
    <source>
        <strain evidence="10">MSR-1</strain>
    </source>
</reference>
<dbReference type="InterPro" id="IPR031168">
    <property type="entry name" value="G_TrmE"/>
</dbReference>
<evidence type="ECO:0000256" key="3">
    <source>
        <dbReference type="ARBA" id="ARBA00022741"/>
    </source>
</evidence>
<comment type="subunit">
    <text evidence="7">Homodimer. Heterotetramer of two MnmE and two MnmG subunits.</text>
</comment>
<keyword evidence="7" id="KW-0460">Magnesium</keyword>
<sequence length="435" mass="46373">MTVATIFALASAPGRGGVAVFRLSGPASADILHSLTGKRPQPRLATRVRVRHGGEDIDDGLALYFPAPHSFTGEEVVELHLHGGRAVAAALSQALLELGLRPAEAGEFSRRAFLNDKLDLTRAEAIADLVDAETAAQRRQALQQLDGGLAALVEGWRQDLIRALALTEAIIDFSDEGIGDDLVEDVLGQVRALMADMRAKAREGQRRERLRDGIHIAILGAPNAGKSSLMNRIAGREVAIVSAKAGTTRDVIETHLDLHGWPVVLADTAGLREAAEDIEAEGIARALARAESADLKMLVFDASLLPERDAQTQAMIDEASIVVFNKADMANPVDSDAGIMVSARTGLGLDALLARLESEVADRFAVSAEPALTRARHRAAVEECLAALARFDPAKPVELAAEDLRQAAQAIGRITGRVDVEELLDVVFAEFCIGK</sequence>
<dbReference type="GO" id="GO:0005525">
    <property type="term" value="F:GTP binding"/>
    <property type="evidence" value="ECO:0007669"/>
    <property type="project" value="UniProtKB-UniRule"/>
</dbReference>
<dbReference type="RefSeq" id="WP_106003008.1">
    <property type="nucleotide sequence ID" value="NZ_CP027527.1"/>
</dbReference>
<gene>
    <name evidence="7" type="primary">mnmE</name>
    <name evidence="7" type="synonym">trmE</name>
    <name evidence="10" type="ORF">MGR_0349</name>
</gene>
<evidence type="ECO:0000256" key="7">
    <source>
        <dbReference type="HAMAP-Rule" id="MF_00379"/>
    </source>
</evidence>
<feature type="binding site" evidence="7">
    <location>
        <position position="227"/>
    </location>
    <ligand>
        <name>Mg(2+)</name>
        <dbReference type="ChEBI" id="CHEBI:18420"/>
    </ligand>
</feature>
<dbReference type="PANTHER" id="PTHR42714">
    <property type="entry name" value="TRNA MODIFICATION GTPASE GTPBP3"/>
    <property type="match status" value="1"/>
</dbReference>
<evidence type="ECO:0000313" key="10">
    <source>
        <dbReference type="EMBL" id="CAM76526.1"/>
    </source>
</evidence>
<dbReference type="Pfam" id="PF12631">
    <property type="entry name" value="MnmE_helical"/>
    <property type="match status" value="1"/>
</dbReference>
<dbReference type="EMBL" id="CU459003">
    <property type="protein sequence ID" value="CAM76526.1"/>
    <property type="molecule type" value="Genomic_DNA"/>
</dbReference>